<feature type="transmembrane region" description="Helical" evidence="1">
    <location>
        <begin position="57"/>
        <end position="75"/>
    </location>
</feature>
<dbReference type="Proteomes" id="UP000546257">
    <property type="component" value="Unassembled WGS sequence"/>
</dbReference>
<keyword evidence="1" id="KW-0812">Transmembrane</keyword>
<feature type="transmembrane region" description="Helical" evidence="1">
    <location>
        <begin position="33"/>
        <end position="51"/>
    </location>
</feature>
<organism evidence="2 3">
    <name type="scientific">Halobellus ruber</name>
    <dbReference type="NCBI Taxonomy" id="2761102"/>
    <lineage>
        <taxon>Archaea</taxon>
        <taxon>Methanobacteriati</taxon>
        <taxon>Methanobacteriota</taxon>
        <taxon>Stenosarchaea group</taxon>
        <taxon>Halobacteria</taxon>
        <taxon>Halobacteriales</taxon>
        <taxon>Haloferacaceae</taxon>
        <taxon>Halobellus</taxon>
    </lineage>
</organism>
<dbReference type="RefSeq" id="WP_185192525.1">
    <property type="nucleotide sequence ID" value="NZ_JACKXD010000002.1"/>
</dbReference>
<feature type="transmembrane region" description="Helical" evidence="1">
    <location>
        <begin position="175"/>
        <end position="196"/>
    </location>
</feature>
<proteinExistence type="predicted"/>
<protein>
    <submittedName>
        <fullName evidence="2">Uncharacterized protein</fullName>
    </submittedName>
</protein>
<sequence>MDGEPPESEDPTETAGIRDVFDRLFRNGRTNAVIAWALVAVLAGVLVDSAVDVDLAWLLFTSFVAVVVLLPPVAFREWRVMLPWELLVVSLFPILVRGLFGGTLGTFATYVALAGLALLVVVELHTFTALRVTHWFAVVLVVLTTLAAVGAWTVFRWNADNLLGTNYLVDNETLMMEWLYVTLAGIVAGLLFDGYFRWRDQWLWRAIRRVVRR</sequence>
<feature type="transmembrane region" description="Helical" evidence="1">
    <location>
        <begin position="107"/>
        <end position="128"/>
    </location>
</feature>
<dbReference type="EMBL" id="JACKXD010000002">
    <property type="protein sequence ID" value="MBB6646174.1"/>
    <property type="molecule type" value="Genomic_DNA"/>
</dbReference>
<keyword evidence="1" id="KW-1133">Transmembrane helix</keyword>
<evidence type="ECO:0000313" key="2">
    <source>
        <dbReference type="EMBL" id="MBB6646174.1"/>
    </source>
</evidence>
<keyword evidence="1" id="KW-0472">Membrane</keyword>
<keyword evidence="3" id="KW-1185">Reference proteome</keyword>
<accession>A0A7J9SGT6</accession>
<feature type="transmembrane region" description="Helical" evidence="1">
    <location>
        <begin position="135"/>
        <end position="155"/>
    </location>
</feature>
<reference evidence="2 3" key="1">
    <citation type="submission" date="2020-08" db="EMBL/GenBank/DDBJ databases">
        <authorList>
            <person name="Seo M.-J."/>
        </authorList>
    </citation>
    <scope>NUCLEOTIDE SEQUENCE [LARGE SCALE GENOMIC DNA]</scope>
    <source>
        <strain evidence="2 3">MBLA0160</strain>
    </source>
</reference>
<evidence type="ECO:0000313" key="3">
    <source>
        <dbReference type="Proteomes" id="UP000546257"/>
    </source>
</evidence>
<comment type="caution">
    <text evidence="2">The sequence shown here is derived from an EMBL/GenBank/DDBJ whole genome shotgun (WGS) entry which is preliminary data.</text>
</comment>
<evidence type="ECO:0000256" key="1">
    <source>
        <dbReference type="SAM" id="Phobius"/>
    </source>
</evidence>
<name>A0A7J9SGT6_9EURY</name>
<gene>
    <name evidence="2" type="ORF">H5V44_07715</name>
</gene>
<dbReference type="AlphaFoldDB" id="A0A7J9SGT6"/>